<dbReference type="AlphaFoldDB" id="A0A6J7IJK9"/>
<feature type="compositionally biased region" description="Low complexity" evidence="1">
    <location>
        <begin position="55"/>
        <end position="67"/>
    </location>
</feature>
<evidence type="ECO:0000256" key="1">
    <source>
        <dbReference type="SAM" id="MobiDB-lite"/>
    </source>
</evidence>
<feature type="region of interest" description="Disordered" evidence="1">
    <location>
        <begin position="53"/>
        <end position="76"/>
    </location>
</feature>
<protein>
    <submittedName>
        <fullName evidence="2">Unannotated protein</fullName>
    </submittedName>
</protein>
<reference evidence="2" key="1">
    <citation type="submission" date="2020-05" db="EMBL/GenBank/DDBJ databases">
        <authorList>
            <person name="Chiriac C."/>
            <person name="Salcher M."/>
            <person name="Ghai R."/>
            <person name="Kavagutti S V."/>
        </authorList>
    </citation>
    <scope>NUCLEOTIDE SEQUENCE</scope>
</reference>
<organism evidence="2">
    <name type="scientific">freshwater metagenome</name>
    <dbReference type="NCBI Taxonomy" id="449393"/>
    <lineage>
        <taxon>unclassified sequences</taxon>
        <taxon>metagenomes</taxon>
        <taxon>ecological metagenomes</taxon>
    </lineage>
</organism>
<accession>A0A6J7IJK9</accession>
<dbReference type="EMBL" id="CAFBNC010000022">
    <property type="protein sequence ID" value="CAB4930836.1"/>
    <property type="molecule type" value="Genomic_DNA"/>
</dbReference>
<sequence length="76" mass="7749">MGIGAIVSNSIVEKSIARSWISSCTWVVVISCIRLNSGAMELIIVTPISQRARRGSSGVPASAASAGTGIGSMLSQ</sequence>
<gene>
    <name evidence="2" type="ORF">UFOPK3733_00659</name>
</gene>
<name>A0A6J7IJK9_9ZZZZ</name>
<evidence type="ECO:0000313" key="2">
    <source>
        <dbReference type="EMBL" id="CAB4930836.1"/>
    </source>
</evidence>
<proteinExistence type="predicted"/>